<dbReference type="SUPFAM" id="SSF63380">
    <property type="entry name" value="Riboflavin synthase domain-like"/>
    <property type="match status" value="1"/>
</dbReference>
<evidence type="ECO:0000259" key="3">
    <source>
        <dbReference type="PROSITE" id="PS51085"/>
    </source>
</evidence>
<name>A0A2Z6GD87_9PROT</name>
<dbReference type="InterPro" id="IPR006058">
    <property type="entry name" value="2Fe2S_fd_BS"/>
</dbReference>
<dbReference type="SUPFAM" id="SSF54292">
    <property type="entry name" value="2Fe-2S ferredoxin-like"/>
    <property type="match status" value="1"/>
</dbReference>
<feature type="domain" description="2Fe-2S ferredoxin-type" evidence="3">
    <location>
        <begin position="164"/>
        <end position="254"/>
    </location>
</feature>
<comment type="cofactor">
    <cofactor evidence="1">
        <name>FAD</name>
        <dbReference type="ChEBI" id="CHEBI:57692"/>
    </cofactor>
</comment>
<dbReference type="InterPro" id="IPR050415">
    <property type="entry name" value="MRET"/>
</dbReference>
<dbReference type="SUPFAM" id="SSF52343">
    <property type="entry name" value="Ferredoxin reductase-like, C-terminal NADP-linked domain"/>
    <property type="match status" value="1"/>
</dbReference>
<dbReference type="GO" id="GO:0051537">
    <property type="term" value="F:2 iron, 2 sulfur cluster binding"/>
    <property type="evidence" value="ECO:0007669"/>
    <property type="project" value="UniProtKB-KW"/>
</dbReference>
<dbReference type="InterPro" id="IPR039261">
    <property type="entry name" value="FNR_nucleotide-bd"/>
</dbReference>
<gene>
    <name evidence="5" type="ORF">OYT1_ch1901</name>
</gene>
<evidence type="ECO:0000313" key="5">
    <source>
        <dbReference type="EMBL" id="BBE51427.1"/>
    </source>
</evidence>
<dbReference type="InterPro" id="IPR012675">
    <property type="entry name" value="Beta-grasp_dom_sf"/>
</dbReference>
<keyword evidence="2" id="KW-0408">Iron</keyword>
<feature type="domain" description="FAD-binding FR-type" evidence="4">
    <location>
        <begin position="261"/>
        <end position="361"/>
    </location>
</feature>
<dbReference type="Pfam" id="PF00970">
    <property type="entry name" value="FAD_binding_6"/>
    <property type="match status" value="1"/>
</dbReference>
<dbReference type="OrthoDB" id="9806195at2"/>
<dbReference type="Gene3D" id="3.10.20.30">
    <property type="match status" value="1"/>
</dbReference>
<protein>
    <submittedName>
        <fullName evidence="5">CDP-6-deoxy-L-threo-D-glycero-4-hexulose-3-dehydrase reductase</fullName>
    </submittedName>
</protein>
<dbReference type="Gene3D" id="2.40.30.10">
    <property type="entry name" value="Translation factors"/>
    <property type="match status" value="1"/>
</dbReference>
<keyword evidence="2" id="KW-0001">2Fe-2S</keyword>
<dbReference type="KEGG" id="fam:OYT1_ch1901"/>
<dbReference type="PANTHER" id="PTHR47354">
    <property type="entry name" value="NADH OXIDOREDUCTASE HCR"/>
    <property type="match status" value="1"/>
</dbReference>
<dbReference type="RefSeq" id="WP_062626096.1">
    <property type="nucleotide sequence ID" value="NZ_AP018738.1"/>
</dbReference>
<keyword evidence="6" id="KW-1185">Reference proteome</keyword>
<dbReference type="InterPro" id="IPR017938">
    <property type="entry name" value="Riboflavin_synthase-like_b-brl"/>
</dbReference>
<evidence type="ECO:0000256" key="1">
    <source>
        <dbReference type="ARBA" id="ARBA00001974"/>
    </source>
</evidence>
<dbReference type="Gene3D" id="3.40.50.80">
    <property type="entry name" value="Nucleotide-binding domain of ferredoxin-NADP reductase (FNR) module"/>
    <property type="match status" value="1"/>
</dbReference>
<organism evidence="5 6">
    <name type="scientific">Ferriphaselus amnicola</name>
    <dbReference type="NCBI Taxonomy" id="1188319"/>
    <lineage>
        <taxon>Bacteria</taxon>
        <taxon>Pseudomonadati</taxon>
        <taxon>Pseudomonadota</taxon>
        <taxon>Betaproteobacteria</taxon>
        <taxon>Nitrosomonadales</taxon>
        <taxon>Gallionellaceae</taxon>
        <taxon>Ferriphaselus</taxon>
    </lineage>
</organism>
<evidence type="ECO:0000313" key="6">
    <source>
        <dbReference type="Proteomes" id="UP000033070"/>
    </source>
</evidence>
<proteinExistence type="predicted"/>
<dbReference type="InterPro" id="IPR001041">
    <property type="entry name" value="2Fe-2S_ferredoxin-type"/>
</dbReference>
<dbReference type="PROSITE" id="PS51384">
    <property type="entry name" value="FAD_FR"/>
    <property type="match status" value="1"/>
</dbReference>
<sequence length="495" mass="54895">MGELLSLTRAARLVGAPRTELQKRIQLGELLSHDGMVAVSDLLACYPNVQMEDNVELLRVAQIKERAFGKRVFERALPDAEVLAARITELSRSLAQSQSQVGRFSAMLGKFWDKLGELDQVQPMPSAAIADLKTWLVQEVEAAMEPGSSNPLAIKDGCLRVMTAQVTLLPSKQDFLVEGQDTLLEAAMRAGISLNYGCSGGNCGLCKAKVLTGEVKKTRHHDYVISERDKQSGYVLLCSNTAVSDLTIEAVEAGGVQDIPFQQIATKVKSLESLSDEMMALHLQTPRSQRLRFLAGQRAMLRVGLSFTATLPIASCPCDDRNLIFHVRRQPGNLFSDYVFDRLHANAVVELEGPQGEFILHEKSSRPLYFIALDDGFAPIRSLIEHALSREVASIQLWWVASGLAQLYQRNVARAWADALDGFSYTETIAGFDLRAWSLKREDTLLKMMGDFVAEHADIADGDIYIAGPEIVVRRVERFFRERGMPKTRVFAEPV</sequence>
<dbReference type="CDD" id="cd00207">
    <property type="entry name" value="fer2"/>
    <property type="match status" value="1"/>
</dbReference>
<dbReference type="GO" id="GO:0016491">
    <property type="term" value="F:oxidoreductase activity"/>
    <property type="evidence" value="ECO:0007669"/>
    <property type="project" value="InterPro"/>
</dbReference>
<dbReference type="AlphaFoldDB" id="A0A2Z6GD87"/>
<evidence type="ECO:0000256" key="2">
    <source>
        <dbReference type="ARBA" id="ARBA00022714"/>
    </source>
</evidence>
<dbReference type="EMBL" id="AP018738">
    <property type="protein sequence ID" value="BBE51427.1"/>
    <property type="molecule type" value="Genomic_DNA"/>
</dbReference>
<dbReference type="PROSITE" id="PS51085">
    <property type="entry name" value="2FE2S_FER_2"/>
    <property type="match status" value="1"/>
</dbReference>
<dbReference type="Pfam" id="PF00111">
    <property type="entry name" value="Fer2"/>
    <property type="match status" value="1"/>
</dbReference>
<dbReference type="PROSITE" id="PS00197">
    <property type="entry name" value="2FE2S_FER_1"/>
    <property type="match status" value="1"/>
</dbReference>
<reference evidence="5 6" key="1">
    <citation type="submission" date="2018-06" db="EMBL/GenBank/DDBJ databases">
        <title>OYT1 Genome Sequencing.</title>
        <authorList>
            <person name="Kato S."/>
            <person name="Itoh T."/>
            <person name="Ohkuma M."/>
        </authorList>
    </citation>
    <scope>NUCLEOTIDE SEQUENCE [LARGE SCALE GENOMIC DNA]</scope>
    <source>
        <strain evidence="5 6">OYT1</strain>
    </source>
</reference>
<dbReference type="InterPro" id="IPR017927">
    <property type="entry name" value="FAD-bd_FR_type"/>
</dbReference>
<dbReference type="PANTHER" id="PTHR47354:SF5">
    <property type="entry name" value="PROTEIN RFBI"/>
    <property type="match status" value="1"/>
</dbReference>
<keyword evidence="2" id="KW-0411">Iron-sulfur</keyword>
<dbReference type="InterPro" id="IPR008333">
    <property type="entry name" value="Cbr1-like_FAD-bd_dom"/>
</dbReference>
<dbReference type="Proteomes" id="UP000033070">
    <property type="component" value="Chromosome"/>
</dbReference>
<accession>A0A2Z6GD87</accession>
<dbReference type="InterPro" id="IPR036010">
    <property type="entry name" value="2Fe-2S_ferredoxin-like_sf"/>
</dbReference>
<evidence type="ECO:0000259" key="4">
    <source>
        <dbReference type="PROSITE" id="PS51384"/>
    </source>
</evidence>
<dbReference type="STRING" id="1188319.OYT1_00893"/>
<keyword evidence="2" id="KW-0479">Metal-binding</keyword>